<dbReference type="Pfam" id="PF07714">
    <property type="entry name" value="PK_Tyr_Ser-Thr"/>
    <property type="match status" value="1"/>
</dbReference>
<dbReference type="Gene3D" id="1.10.510.10">
    <property type="entry name" value="Transferase(Phosphotransferase) domain 1"/>
    <property type="match status" value="1"/>
</dbReference>
<keyword evidence="9" id="KW-1185">Reference proteome</keyword>
<comment type="subcellular location">
    <subcellularLocation>
        <location evidence="1">Membrane</location>
    </subcellularLocation>
</comment>
<dbReference type="FunFam" id="3.30.200.20:FF:000432">
    <property type="entry name" value="LRR receptor-like serine/threonine-protein kinase EFR"/>
    <property type="match status" value="1"/>
</dbReference>
<keyword evidence="2" id="KW-0433">Leucine-rich repeat</keyword>
<dbReference type="GO" id="GO:0005524">
    <property type="term" value="F:ATP binding"/>
    <property type="evidence" value="ECO:0007669"/>
    <property type="project" value="InterPro"/>
</dbReference>
<evidence type="ECO:0000259" key="7">
    <source>
        <dbReference type="PROSITE" id="PS50011"/>
    </source>
</evidence>
<evidence type="ECO:0000256" key="5">
    <source>
        <dbReference type="ARBA" id="ARBA00022989"/>
    </source>
</evidence>
<dbReference type="InterPro" id="IPR051809">
    <property type="entry name" value="Plant_receptor-like_S/T_kinase"/>
</dbReference>
<dbReference type="PANTHER" id="PTHR27008">
    <property type="entry name" value="OS04G0122200 PROTEIN"/>
    <property type="match status" value="1"/>
</dbReference>
<dbReference type="Proteomes" id="UP001188597">
    <property type="component" value="Unassembled WGS sequence"/>
</dbReference>
<proteinExistence type="predicted"/>
<evidence type="ECO:0000256" key="6">
    <source>
        <dbReference type="ARBA" id="ARBA00023136"/>
    </source>
</evidence>
<keyword evidence="5" id="KW-1133">Transmembrane helix</keyword>
<dbReference type="PROSITE" id="PS50011">
    <property type="entry name" value="PROTEIN_KINASE_DOM"/>
    <property type="match status" value="1"/>
</dbReference>
<keyword evidence="6" id="KW-0472">Membrane</keyword>
<keyword evidence="4" id="KW-0677">Repeat</keyword>
<dbReference type="GO" id="GO:0004672">
    <property type="term" value="F:protein kinase activity"/>
    <property type="evidence" value="ECO:0007669"/>
    <property type="project" value="InterPro"/>
</dbReference>
<dbReference type="InterPro" id="IPR011009">
    <property type="entry name" value="Kinase-like_dom_sf"/>
</dbReference>
<dbReference type="EMBL" id="JAVXUP010001342">
    <property type="protein sequence ID" value="KAK3012868.1"/>
    <property type="molecule type" value="Genomic_DNA"/>
</dbReference>
<keyword evidence="3" id="KW-0812">Transmembrane</keyword>
<dbReference type="InterPro" id="IPR001245">
    <property type="entry name" value="Ser-Thr/Tyr_kinase_cat_dom"/>
</dbReference>
<dbReference type="Gene3D" id="3.30.200.20">
    <property type="entry name" value="Phosphorylase Kinase, domain 1"/>
    <property type="match status" value="1"/>
</dbReference>
<evidence type="ECO:0000256" key="2">
    <source>
        <dbReference type="ARBA" id="ARBA00022614"/>
    </source>
</evidence>
<accession>A0AA89ASN4</accession>
<evidence type="ECO:0000313" key="9">
    <source>
        <dbReference type="Proteomes" id="UP001188597"/>
    </source>
</evidence>
<name>A0AA89ASN4_9ASTE</name>
<evidence type="ECO:0000256" key="4">
    <source>
        <dbReference type="ARBA" id="ARBA00022737"/>
    </source>
</evidence>
<protein>
    <recommendedName>
        <fullName evidence="7">Protein kinase domain-containing protein</fullName>
    </recommendedName>
</protein>
<organism evidence="8 9">
    <name type="scientific">Escallonia herrerae</name>
    <dbReference type="NCBI Taxonomy" id="1293975"/>
    <lineage>
        <taxon>Eukaryota</taxon>
        <taxon>Viridiplantae</taxon>
        <taxon>Streptophyta</taxon>
        <taxon>Embryophyta</taxon>
        <taxon>Tracheophyta</taxon>
        <taxon>Spermatophyta</taxon>
        <taxon>Magnoliopsida</taxon>
        <taxon>eudicotyledons</taxon>
        <taxon>Gunneridae</taxon>
        <taxon>Pentapetalae</taxon>
        <taxon>asterids</taxon>
        <taxon>campanulids</taxon>
        <taxon>Escalloniales</taxon>
        <taxon>Escalloniaceae</taxon>
        <taxon>Escallonia</taxon>
    </lineage>
</organism>
<reference evidence="8" key="1">
    <citation type="submission" date="2022-12" db="EMBL/GenBank/DDBJ databases">
        <title>Draft genome assemblies for two species of Escallonia (Escalloniales).</title>
        <authorList>
            <person name="Chanderbali A."/>
            <person name="Dervinis C."/>
            <person name="Anghel I."/>
            <person name="Soltis D."/>
            <person name="Soltis P."/>
            <person name="Zapata F."/>
        </authorList>
    </citation>
    <scope>NUCLEOTIDE SEQUENCE</scope>
    <source>
        <strain evidence="8">UCBG64.0493</strain>
        <tissue evidence="8">Leaf</tissue>
    </source>
</reference>
<evidence type="ECO:0000256" key="1">
    <source>
        <dbReference type="ARBA" id="ARBA00004370"/>
    </source>
</evidence>
<dbReference type="InterPro" id="IPR000719">
    <property type="entry name" value="Prot_kinase_dom"/>
</dbReference>
<sequence>MCFLCFGSVTNTTEPSLRLPKTSLLKLSYRSLLKATNGFSSSNLIGVSGFGSVYKGTLDEGGKVVAVKVLNLEHRRASKSFMAECEALRNIRHRNLVKVLSVCSGFDHQGNEFKALVYELMANRSLDVWLHPSNPRRGEWPTRSLSLLQRLNIAIDVASALEYLHHHCHASIVHGDINTTNVFLDSEMTAHVGGFGLSTLIGEDMTPGKSALIQSFSCFLAVVSM</sequence>
<comment type="caution">
    <text evidence="8">The sequence shown here is derived from an EMBL/GenBank/DDBJ whole genome shotgun (WGS) entry which is preliminary data.</text>
</comment>
<evidence type="ECO:0000256" key="3">
    <source>
        <dbReference type="ARBA" id="ARBA00022692"/>
    </source>
</evidence>
<dbReference type="AlphaFoldDB" id="A0AA89ASN4"/>
<gene>
    <name evidence="8" type="ORF">RJ639_009845</name>
</gene>
<dbReference type="SUPFAM" id="SSF56112">
    <property type="entry name" value="Protein kinase-like (PK-like)"/>
    <property type="match status" value="1"/>
</dbReference>
<feature type="domain" description="Protein kinase" evidence="7">
    <location>
        <begin position="39"/>
        <end position="225"/>
    </location>
</feature>
<dbReference type="GO" id="GO:0016020">
    <property type="term" value="C:membrane"/>
    <property type="evidence" value="ECO:0007669"/>
    <property type="project" value="UniProtKB-SubCell"/>
</dbReference>
<dbReference type="PANTHER" id="PTHR27008:SF499">
    <property type="entry name" value="OS06G0581500 PROTEIN"/>
    <property type="match status" value="1"/>
</dbReference>
<evidence type="ECO:0000313" key="8">
    <source>
        <dbReference type="EMBL" id="KAK3012868.1"/>
    </source>
</evidence>